<dbReference type="PANTHER" id="PTHR43446">
    <property type="entry name" value="MEMBRANE PROTEIN-RELATED"/>
    <property type="match status" value="1"/>
</dbReference>
<evidence type="ECO:0000313" key="1">
    <source>
        <dbReference type="EMBL" id="WPD19426.1"/>
    </source>
</evidence>
<name>A0ABZ0QPK9_9FIRM</name>
<reference evidence="1 2" key="1">
    <citation type="submission" date="2023-08" db="EMBL/GenBank/DDBJ databases">
        <title>Genome sequence of Thermaerobacter compostii strain Ins1, a spore-forming filamentous bacterium isolated from a deep geothermal reservoir.</title>
        <authorList>
            <person name="Bregnard D."/>
            <person name="Gonzalez D."/>
            <person name="Junier P."/>
        </authorList>
    </citation>
    <scope>NUCLEOTIDE SEQUENCE [LARGE SCALE GENOMIC DNA]</scope>
    <source>
        <strain evidence="1 2">Ins1</strain>
    </source>
</reference>
<sequence length="46" mass="5053">MALAELQRSGLVDLDHERRAAMINNLMVAIVGERAAQPVINTSTIY</sequence>
<accession>A0ABZ0QPK9</accession>
<evidence type="ECO:0000313" key="2">
    <source>
        <dbReference type="Proteomes" id="UP001304683"/>
    </source>
</evidence>
<evidence type="ECO:0008006" key="3">
    <source>
        <dbReference type="Google" id="ProtNLM"/>
    </source>
</evidence>
<dbReference type="EMBL" id="CP132508">
    <property type="protein sequence ID" value="WPD19426.1"/>
    <property type="molecule type" value="Genomic_DNA"/>
</dbReference>
<organism evidence="1 2">
    <name type="scientific">Thermaerobacter composti</name>
    <dbReference type="NCBI Taxonomy" id="554949"/>
    <lineage>
        <taxon>Bacteria</taxon>
        <taxon>Bacillati</taxon>
        <taxon>Bacillota</taxon>
        <taxon>Clostridia</taxon>
        <taxon>Eubacteriales</taxon>
        <taxon>Clostridiales Family XVII. Incertae Sedis</taxon>
        <taxon>Thermaerobacter</taxon>
    </lineage>
</organism>
<proteinExistence type="predicted"/>
<keyword evidence="2" id="KW-1185">Reference proteome</keyword>
<gene>
    <name evidence="1" type="ORF">Q5761_01795</name>
</gene>
<dbReference type="Proteomes" id="UP001304683">
    <property type="component" value="Chromosome"/>
</dbReference>
<dbReference type="PANTHER" id="PTHR43446:SF1">
    <property type="entry name" value="BAND 7 DOMAIN-CONTAINING PROTEIN"/>
    <property type="match status" value="1"/>
</dbReference>
<protein>
    <recommendedName>
        <fullName evidence="3">SPFH domain-containing protein</fullName>
    </recommendedName>
</protein>